<dbReference type="PRINTS" id="PR00237">
    <property type="entry name" value="GPCRRHODOPSN"/>
</dbReference>
<dbReference type="GO" id="GO:0005886">
    <property type="term" value="C:plasma membrane"/>
    <property type="evidence" value="ECO:0007669"/>
    <property type="project" value="UniProtKB-SubCell"/>
</dbReference>
<protein>
    <recommendedName>
        <fullName evidence="11">G-protein coupled receptors family 1 profile domain-containing protein</fullName>
    </recommendedName>
</protein>
<feature type="transmembrane region" description="Helical" evidence="10">
    <location>
        <begin position="279"/>
        <end position="302"/>
    </location>
</feature>
<evidence type="ECO:0000256" key="4">
    <source>
        <dbReference type="ARBA" id="ARBA00022989"/>
    </source>
</evidence>
<feature type="compositionally biased region" description="Low complexity" evidence="9">
    <location>
        <begin position="249"/>
        <end position="258"/>
    </location>
</feature>
<evidence type="ECO:0000256" key="2">
    <source>
        <dbReference type="ARBA" id="ARBA00022475"/>
    </source>
</evidence>
<proteinExistence type="predicted"/>
<dbReference type="Pfam" id="PF00001">
    <property type="entry name" value="7tm_1"/>
    <property type="match status" value="1"/>
</dbReference>
<dbReference type="GO" id="GO:0004930">
    <property type="term" value="F:G protein-coupled receptor activity"/>
    <property type="evidence" value="ECO:0007669"/>
    <property type="project" value="UniProtKB-KW"/>
</dbReference>
<evidence type="ECO:0000256" key="1">
    <source>
        <dbReference type="ARBA" id="ARBA00004651"/>
    </source>
</evidence>
<sequence length="342" mass="37683">MNQSLMTNHTGGNEIDKVYASNLTNITNNNGTQTITPHWSVTPITFMVLAVVGVLANSAALFNLTQHHTLHTAFDISVMHLFLQNILSSGIQYSLLGAGALYPGPWRLDKKACDLSLLSQIMLGAAVVNTHGLIALNRAWAILHPWSYRIYNTKRMAWFTCLGFWAYLLLLAFPFWLTDLINYRQAVGDYVCRINDAAQPRYAVFVLIWIYSMPIFLVLVVFVIVTLTKPGGKKRLGEKHGLKTHRVAATGTSGGSASNGDPSRGGRAEVVRKRRARKFLMLTLLTTSVMACHGPLTGLSIIALSLPGFSAPVYVFQVAVLLSGCQPVLDPVLFTILRWKGR</sequence>
<keyword evidence="3 10" id="KW-0812">Transmembrane</keyword>
<dbReference type="AlphaFoldDB" id="A0A9X6NL91"/>
<evidence type="ECO:0000256" key="8">
    <source>
        <dbReference type="ARBA" id="ARBA00023224"/>
    </source>
</evidence>
<dbReference type="CDD" id="cd00637">
    <property type="entry name" value="7tm_classA_rhodopsin-like"/>
    <property type="match status" value="1"/>
</dbReference>
<dbReference type="PROSITE" id="PS50262">
    <property type="entry name" value="G_PROTEIN_RECEP_F1_2"/>
    <property type="match status" value="1"/>
</dbReference>
<feature type="region of interest" description="Disordered" evidence="9">
    <location>
        <begin position="249"/>
        <end position="268"/>
    </location>
</feature>
<keyword evidence="7" id="KW-0675">Receptor</keyword>
<evidence type="ECO:0000313" key="13">
    <source>
        <dbReference type="Proteomes" id="UP000192578"/>
    </source>
</evidence>
<evidence type="ECO:0000256" key="5">
    <source>
        <dbReference type="ARBA" id="ARBA00023040"/>
    </source>
</evidence>
<dbReference type="OrthoDB" id="5959154at2759"/>
<evidence type="ECO:0000256" key="6">
    <source>
        <dbReference type="ARBA" id="ARBA00023136"/>
    </source>
</evidence>
<name>A0A9X6NL91_HYPEX</name>
<evidence type="ECO:0000256" key="7">
    <source>
        <dbReference type="ARBA" id="ARBA00023170"/>
    </source>
</evidence>
<feature type="transmembrane region" description="Helical" evidence="10">
    <location>
        <begin position="202"/>
        <end position="227"/>
    </location>
</feature>
<dbReference type="InterPro" id="IPR017452">
    <property type="entry name" value="GPCR_Rhodpsn_7TM"/>
</dbReference>
<dbReference type="Gene3D" id="1.20.1070.10">
    <property type="entry name" value="Rhodopsin 7-helix transmembrane proteins"/>
    <property type="match status" value="1"/>
</dbReference>
<dbReference type="PANTHER" id="PTHR22752:SF1">
    <property type="entry name" value="G-PROTEIN COUPLED RECEPTOR 176"/>
    <property type="match status" value="1"/>
</dbReference>
<evidence type="ECO:0000313" key="12">
    <source>
        <dbReference type="EMBL" id="OWA54811.1"/>
    </source>
</evidence>
<evidence type="ECO:0000259" key="11">
    <source>
        <dbReference type="PROSITE" id="PS50262"/>
    </source>
</evidence>
<dbReference type="Proteomes" id="UP000192578">
    <property type="component" value="Unassembled WGS sequence"/>
</dbReference>
<evidence type="ECO:0000256" key="9">
    <source>
        <dbReference type="SAM" id="MobiDB-lite"/>
    </source>
</evidence>
<evidence type="ECO:0000256" key="10">
    <source>
        <dbReference type="SAM" id="Phobius"/>
    </source>
</evidence>
<feature type="transmembrane region" description="Helical" evidence="10">
    <location>
        <begin position="76"/>
        <end position="95"/>
    </location>
</feature>
<keyword evidence="13" id="KW-1185">Reference proteome</keyword>
<reference evidence="13" key="1">
    <citation type="submission" date="2017-01" db="EMBL/GenBank/DDBJ databases">
        <title>Comparative genomics of anhydrobiosis in the tardigrade Hypsibius dujardini.</title>
        <authorList>
            <person name="Yoshida Y."/>
            <person name="Koutsovoulos G."/>
            <person name="Laetsch D."/>
            <person name="Stevens L."/>
            <person name="Kumar S."/>
            <person name="Horikawa D."/>
            <person name="Ishino K."/>
            <person name="Komine S."/>
            <person name="Tomita M."/>
            <person name="Blaxter M."/>
            <person name="Arakawa K."/>
        </authorList>
    </citation>
    <scope>NUCLEOTIDE SEQUENCE [LARGE SCALE GENOMIC DNA]</scope>
    <source>
        <strain evidence="13">Z151</strain>
    </source>
</reference>
<gene>
    <name evidence="12" type="ORF">BV898_19205</name>
</gene>
<dbReference type="InterPro" id="IPR000276">
    <property type="entry name" value="GPCR_Rhodpsn"/>
</dbReference>
<feature type="domain" description="G-protein coupled receptors family 1 profile" evidence="11">
    <location>
        <begin position="56"/>
        <end position="334"/>
    </location>
</feature>
<evidence type="ECO:0000256" key="3">
    <source>
        <dbReference type="ARBA" id="ARBA00022692"/>
    </source>
</evidence>
<dbReference type="PANTHER" id="PTHR22752">
    <property type="entry name" value="G PROTEIN-COUPLED RECEPTOR"/>
    <property type="match status" value="1"/>
</dbReference>
<organism evidence="12 13">
    <name type="scientific">Hypsibius exemplaris</name>
    <name type="common">Freshwater tardigrade</name>
    <dbReference type="NCBI Taxonomy" id="2072580"/>
    <lineage>
        <taxon>Eukaryota</taxon>
        <taxon>Metazoa</taxon>
        <taxon>Ecdysozoa</taxon>
        <taxon>Tardigrada</taxon>
        <taxon>Eutardigrada</taxon>
        <taxon>Parachela</taxon>
        <taxon>Hypsibioidea</taxon>
        <taxon>Hypsibiidae</taxon>
        <taxon>Hypsibius</taxon>
    </lineage>
</organism>
<feature type="transmembrane region" description="Helical" evidence="10">
    <location>
        <begin position="115"/>
        <end position="136"/>
    </location>
</feature>
<comment type="caution">
    <text evidence="12">The sequence shown here is derived from an EMBL/GenBank/DDBJ whole genome shotgun (WGS) entry which is preliminary data.</text>
</comment>
<dbReference type="SUPFAM" id="SSF81321">
    <property type="entry name" value="Family A G protein-coupled receptor-like"/>
    <property type="match status" value="1"/>
</dbReference>
<feature type="transmembrane region" description="Helical" evidence="10">
    <location>
        <begin position="157"/>
        <end position="177"/>
    </location>
</feature>
<feature type="transmembrane region" description="Helical" evidence="10">
    <location>
        <begin position="314"/>
        <end position="337"/>
    </location>
</feature>
<keyword evidence="8" id="KW-0807">Transducer</keyword>
<keyword evidence="4 10" id="KW-1133">Transmembrane helix</keyword>
<feature type="transmembrane region" description="Helical" evidence="10">
    <location>
        <begin position="44"/>
        <end position="64"/>
    </location>
</feature>
<keyword evidence="2" id="KW-1003">Cell membrane</keyword>
<keyword evidence="6 10" id="KW-0472">Membrane</keyword>
<accession>A0A9X6NL91</accession>
<comment type="subcellular location">
    <subcellularLocation>
        <location evidence="1">Cell membrane</location>
        <topology evidence="1">Multi-pass membrane protein</topology>
    </subcellularLocation>
</comment>
<keyword evidence="5" id="KW-0297">G-protein coupled receptor</keyword>
<dbReference type="EMBL" id="MTYJ01000465">
    <property type="protein sequence ID" value="OWA54811.1"/>
    <property type="molecule type" value="Genomic_DNA"/>
</dbReference>